<keyword evidence="2" id="KW-1133">Transmembrane helix</keyword>
<keyword evidence="2" id="KW-0472">Membrane</keyword>
<dbReference type="Pfam" id="PF00071">
    <property type="entry name" value="Ras"/>
    <property type="match status" value="2"/>
</dbReference>
<dbReference type="PANTHER" id="PTHR47979">
    <property type="entry name" value="DRAB11-RELATED"/>
    <property type="match status" value="1"/>
</dbReference>
<evidence type="ECO:0000256" key="1">
    <source>
        <dbReference type="SAM" id="MobiDB-lite"/>
    </source>
</evidence>
<reference evidence="3" key="1">
    <citation type="submission" date="2005-01" db="EMBL/GenBank/DDBJ databases">
        <authorList>
            <person name="Genoscope"/>
        </authorList>
    </citation>
    <scope>NUCLEOTIDE SEQUENCE</scope>
</reference>
<evidence type="ECO:0000313" key="3">
    <source>
        <dbReference type="EMBL" id="CAI39267.1"/>
    </source>
</evidence>
<dbReference type="Gene3D" id="3.40.50.300">
    <property type="entry name" value="P-loop containing nucleotide triphosphate hydrolases"/>
    <property type="match status" value="1"/>
</dbReference>
<reference evidence="3" key="2">
    <citation type="submission" date="2005-09" db="EMBL/GenBank/DDBJ databases">
        <title>Paramecium tetraurelia small GTP-binding-related protein genes.</title>
        <authorList>
            <person name="Cohen J."/>
        </authorList>
    </citation>
    <scope>NUCLEOTIDE SEQUENCE</scope>
</reference>
<dbReference type="EMBL" id="CR932500">
    <property type="protein sequence ID" value="CAI39267.1"/>
    <property type="molecule type" value="Genomic_DNA"/>
</dbReference>
<dbReference type="PROSITE" id="PS51419">
    <property type="entry name" value="RAB"/>
    <property type="match status" value="1"/>
</dbReference>
<organism evidence="3">
    <name type="scientific">Paramecium tetraurelia</name>
    <dbReference type="NCBI Taxonomy" id="5888"/>
    <lineage>
        <taxon>Eukaryota</taxon>
        <taxon>Sar</taxon>
        <taxon>Alveolata</taxon>
        <taxon>Ciliophora</taxon>
        <taxon>Intramacronucleata</taxon>
        <taxon>Oligohymenophorea</taxon>
        <taxon>Peniculida</taxon>
        <taxon>Parameciidae</taxon>
        <taxon>Paramecium</taxon>
    </lineage>
</organism>
<dbReference type="PROSITE" id="PS51421">
    <property type="entry name" value="RAS"/>
    <property type="match status" value="1"/>
</dbReference>
<feature type="compositionally biased region" description="Polar residues" evidence="1">
    <location>
        <begin position="261"/>
        <end position="277"/>
    </location>
</feature>
<sequence>MNFEDYQYLFKFVLIGDTGCIHQLFLGVGKSCFLSQYVKGKFIQEYDPTIGLEFESKSIEFNDGVVVQNQLWDTVTFTILISLEALNLWQYRKHFVKSNQSSLYTQSSAAAAIVFYKINSEASFKSLQNWINILKQVSSDKIQIVIVATNKDLEDQRYTIISQFRQVQTSQGRDLADSLEAKFYEISNHDKDQIDGIVNSISYNVLRLINSSKINPLNTQYGVKMSRQQEQQYASQIENTDEKVIQQSPSPKRRGSDIKTEQNMISPNKISASPQRSQQEQEQTQQNQQQEKPKIQLRHILIPIIVAYVLYLIFF</sequence>
<dbReference type="SUPFAM" id="SSF52540">
    <property type="entry name" value="P-loop containing nucleoside triphosphate hydrolases"/>
    <property type="match status" value="1"/>
</dbReference>
<dbReference type="GO" id="GO:0005525">
    <property type="term" value="F:GTP binding"/>
    <property type="evidence" value="ECO:0007669"/>
    <property type="project" value="InterPro"/>
</dbReference>
<keyword evidence="2" id="KW-0812">Transmembrane</keyword>
<feature type="region of interest" description="Disordered" evidence="1">
    <location>
        <begin position="230"/>
        <end position="292"/>
    </location>
</feature>
<gene>
    <name evidence="3" type="primary">rab_A72</name>
</gene>
<dbReference type="InterPro" id="IPR027417">
    <property type="entry name" value="P-loop_NTPase"/>
</dbReference>
<evidence type="ECO:0000256" key="2">
    <source>
        <dbReference type="SAM" id="Phobius"/>
    </source>
</evidence>
<protein>
    <submittedName>
        <fullName evidence="3">Rab_A72 protein</fullName>
    </submittedName>
</protein>
<dbReference type="AlphaFoldDB" id="Q3SDU1"/>
<dbReference type="PRINTS" id="PR00449">
    <property type="entry name" value="RASTRNSFRMNG"/>
</dbReference>
<accession>Q3SDU1</accession>
<feature type="transmembrane region" description="Helical" evidence="2">
    <location>
        <begin position="295"/>
        <end position="314"/>
    </location>
</feature>
<dbReference type="SMART" id="SM00175">
    <property type="entry name" value="RAB"/>
    <property type="match status" value="1"/>
</dbReference>
<dbReference type="InterPro" id="IPR050209">
    <property type="entry name" value="Rab_GTPases_membrane_traffic"/>
</dbReference>
<feature type="compositionally biased region" description="Low complexity" evidence="1">
    <location>
        <begin position="278"/>
        <end position="290"/>
    </location>
</feature>
<dbReference type="CDD" id="cd00154">
    <property type="entry name" value="Rab"/>
    <property type="match status" value="1"/>
</dbReference>
<dbReference type="GO" id="GO:0003924">
    <property type="term" value="F:GTPase activity"/>
    <property type="evidence" value="ECO:0007669"/>
    <property type="project" value="InterPro"/>
</dbReference>
<proteinExistence type="predicted"/>
<name>Q3SDU1_PARTE</name>
<dbReference type="InterPro" id="IPR001806">
    <property type="entry name" value="Small_GTPase"/>
</dbReference>
<dbReference type="SMART" id="SM00173">
    <property type="entry name" value="RAS"/>
    <property type="match status" value="1"/>
</dbReference>